<gene>
    <name evidence="7" type="ORF">ECU03_0790</name>
</gene>
<evidence type="ECO:0000259" key="6">
    <source>
        <dbReference type="PROSITE" id="PS50157"/>
    </source>
</evidence>
<dbReference type="OMA" id="HEMKSYE"/>
<dbReference type="PANTHER" id="PTHR24409:SF424">
    <property type="entry name" value="ZINC FINGER PROTEIN INDRA"/>
    <property type="match status" value="1"/>
</dbReference>
<evidence type="ECO:0000256" key="3">
    <source>
        <dbReference type="ARBA" id="ARBA00022771"/>
    </source>
</evidence>
<feature type="domain" description="C2H2-type" evidence="6">
    <location>
        <begin position="3"/>
        <end position="32"/>
    </location>
</feature>
<evidence type="ECO:0000256" key="2">
    <source>
        <dbReference type="ARBA" id="ARBA00022737"/>
    </source>
</evidence>
<accession>M1KL37</accession>
<evidence type="ECO:0000256" key="5">
    <source>
        <dbReference type="PROSITE-ProRule" id="PRU00042"/>
    </source>
</evidence>
<dbReference type="VEuPathDB" id="MicrosporidiaDB:AEWD_030710"/>
<reference evidence="7" key="1">
    <citation type="journal article" date="2013" name="Eukaryot. Cell">
        <title>Extremely Reduced Levels of Heterozygosity in the Vertebrate Pathogen Encephalitozoon cuniculi.</title>
        <authorList>
            <person name="Selman M."/>
            <person name="Sak B."/>
            <person name="Kvac M."/>
            <person name="Farinelli L."/>
            <person name="Weiss L.M."/>
            <person name="Corradi N."/>
        </authorList>
    </citation>
    <scope>NUCLEOTIDE SEQUENCE</scope>
</reference>
<feature type="domain" description="C2H2-type" evidence="6">
    <location>
        <begin position="119"/>
        <end position="147"/>
    </location>
</feature>
<dbReference type="PANTHER" id="PTHR24409">
    <property type="entry name" value="ZINC FINGER PROTEIN 142"/>
    <property type="match status" value="1"/>
</dbReference>
<protein>
    <submittedName>
        <fullName evidence="7">Nuclear zinc finger protein involved in transcriptional control</fullName>
    </submittedName>
</protein>
<dbReference type="SUPFAM" id="SSF57667">
    <property type="entry name" value="beta-beta-alpha zinc fingers"/>
    <property type="match status" value="2"/>
</dbReference>
<feature type="domain" description="C2H2-type" evidence="6">
    <location>
        <begin position="33"/>
        <end position="55"/>
    </location>
</feature>
<dbReference type="VEuPathDB" id="MicrosporidiaDB:AEWR_030710"/>
<dbReference type="GO" id="GO:0005634">
    <property type="term" value="C:nucleus"/>
    <property type="evidence" value="ECO:0007669"/>
    <property type="project" value="TreeGrafter"/>
</dbReference>
<keyword evidence="2" id="KW-0677">Repeat</keyword>
<evidence type="ECO:0000256" key="4">
    <source>
        <dbReference type="ARBA" id="ARBA00022833"/>
    </source>
</evidence>
<evidence type="ECO:0000256" key="1">
    <source>
        <dbReference type="ARBA" id="ARBA00022723"/>
    </source>
</evidence>
<dbReference type="InterPro" id="IPR036236">
    <property type="entry name" value="Znf_C2H2_sf"/>
</dbReference>
<proteinExistence type="predicted"/>
<dbReference type="SMART" id="SM00355">
    <property type="entry name" value="ZnF_C2H2"/>
    <property type="match status" value="5"/>
</dbReference>
<sequence>MIFRCCFEGCGKSFPRRAKLSDHLNTHTRSRPYKCDMCEKSYMKNGHLSVHKKKHFPPELACERCGYMCHTRDRLHKHQKACLEYKCGICGKRYRKRSWFDVHVESHHVKVFNAPRSKHVCEYCKFEFNKKSNLSTHVRSVHLLMKPFKCPCGKEYAHNASLDRHRKKCASWSYPGLDVAKPPAASNSLL</sequence>
<dbReference type="FunFam" id="3.30.160.60:FF:001049">
    <property type="entry name" value="zinc finger protein 319"/>
    <property type="match status" value="1"/>
</dbReference>
<keyword evidence="3 5" id="KW-0863">Zinc-finger</keyword>
<dbReference type="SMR" id="M1KL37"/>
<dbReference type="GO" id="GO:0000977">
    <property type="term" value="F:RNA polymerase II transcription regulatory region sequence-specific DNA binding"/>
    <property type="evidence" value="ECO:0007669"/>
    <property type="project" value="TreeGrafter"/>
</dbReference>
<organism evidence="7">
    <name type="scientific">Encephalitozoon cuniculi</name>
    <name type="common">Microsporidian parasite</name>
    <dbReference type="NCBI Taxonomy" id="6035"/>
    <lineage>
        <taxon>Eukaryota</taxon>
        <taxon>Fungi</taxon>
        <taxon>Fungi incertae sedis</taxon>
        <taxon>Microsporidia</taxon>
        <taxon>Unikaryonidae</taxon>
        <taxon>Encephalitozoon</taxon>
    </lineage>
</organism>
<evidence type="ECO:0000313" key="7">
    <source>
        <dbReference type="EMBL" id="AGE95971.1"/>
    </source>
</evidence>
<dbReference type="VEuPathDB" id="MicrosporidiaDB:ECU03_0790"/>
<dbReference type="PROSITE" id="PS50157">
    <property type="entry name" value="ZINC_FINGER_C2H2_2"/>
    <property type="match status" value="4"/>
</dbReference>
<keyword evidence="4" id="KW-0862">Zinc</keyword>
<dbReference type="Pfam" id="PF00096">
    <property type="entry name" value="zf-C2H2"/>
    <property type="match status" value="4"/>
</dbReference>
<name>M1KL37_ENCCN</name>
<keyword evidence="1" id="KW-0479">Metal-binding</keyword>
<dbReference type="VEuPathDB" id="MicrosporidiaDB:M970_030710"/>
<feature type="domain" description="C2H2-type" evidence="6">
    <location>
        <begin position="85"/>
        <end position="107"/>
    </location>
</feature>
<dbReference type="PROSITE" id="PS00028">
    <property type="entry name" value="ZINC_FINGER_C2H2_1"/>
    <property type="match status" value="3"/>
</dbReference>
<dbReference type="Gene3D" id="3.30.160.60">
    <property type="entry name" value="Classic Zinc Finger"/>
    <property type="match status" value="4"/>
</dbReference>
<dbReference type="VEuPathDB" id="MicrosporidiaDB:AEWQ_030710"/>
<dbReference type="EMBL" id="KC513611">
    <property type="protein sequence ID" value="AGE95971.1"/>
    <property type="molecule type" value="Genomic_DNA"/>
</dbReference>
<dbReference type="GO" id="GO:0008270">
    <property type="term" value="F:zinc ion binding"/>
    <property type="evidence" value="ECO:0007669"/>
    <property type="project" value="UniProtKB-KW"/>
</dbReference>
<dbReference type="InterPro" id="IPR013087">
    <property type="entry name" value="Znf_C2H2_type"/>
</dbReference>
<dbReference type="GO" id="GO:0000981">
    <property type="term" value="F:DNA-binding transcription factor activity, RNA polymerase II-specific"/>
    <property type="evidence" value="ECO:0007669"/>
    <property type="project" value="TreeGrafter"/>
</dbReference>
<dbReference type="AlphaFoldDB" id="M1KL37"/>